<dbReference type="PANTHER" id="PTHR43685:SF2">
    <property type="entry name" value="GLYCOSYLTRANSFERASE 2-LIKE DOMAIN-CONTAINING PROTEIN"/>
    <property type="match status" value="1"/>
</dbReference>
<evidence type="ECO:0000259" key="2">
    <source>
        <dbReference type="Pfam" id="PF00535"/>
    </source>
</evidence>
<dbReference type="InterPro" id="IPR050834">
    <property type="entry name" value="Glycosyltransf_2"/>
</dbReference>
<keyword evidence="4" id="KW-1185">Reference proteome</keyword>
<protein>
    <recommendedName>
        <fullName evidence="2">Glycosyltransferase 2-like domain-containing protein</fullName>
    </recommendedName>
</protein>
<evidence type="ECO:0000313" key="4">
    <source>
        <dbReference type="Proteomes" id="UP000825123"/>
    </source>
</evidence>
<dbReference type="AlphaFoldDB" id="A0A8D5U508"/>
<feature type="domain" description="Glycosyltransferase 2-like" evidence="2">
    <location>
        <begin position="11"/>
        <end position="148"/>
    </location>
</feature>
<keyword evidence="1" id="KW-0812">Transmembrane</keyword>
<feature type="transmembrane region" description="Helical" evidence="1">
    <location>
        <begin position="288"/>
        <end position="309"/>
    </location>
</feature>
<feature type="transmembrane region" description="Helical" evidence="1">
    <location>
        <begin position="238"/>
        <end position="268"/>
    </location>
</feature>
<evidence type="ECO:0000313" key="3">
    <source>
        <dbReference type="EMBL" id="BCU69054.1"/>
    </source>
</evidence>
<dbReference type="SUPFAM" id="SSF53448">
    <property type="entry name" value="Nucleotide-diphospho-sugar transferases"/>
    <property type="match status" value="1"/>
</dbReference>
<name>A0A8D5U508_9CREN</name>
<dbReference type="Gene3D" id="3.90.550.10">
    <property type="entry name" value="Spore Coat Polysaccharide Biosynthesis Protein SpsA, Chain A"/>
    <property type="match status" value="1"/>
</dbReference>
<dbReference type="Pfam" id="PF00535">
    <property type="entry name" value="Glycos_transf_2"/>
    <property type="match status" value="1"/>
</dbReference>
<gene>
    <name evidence="3" type="ORF">KN1_03510</name>
</gene>
<dbReference type="InterPro" id="IPR029044">
    <property type="entry name" value="Nucleotide-diphossugar_trans"/>
</dbReference>
<organism evidence="3 4">
    <name type="scientific">Stygiolobus caldivivus</name>
    <dbReference type="NCBI Taxonomy" id="2824673"/>
    <lineage>
        <taxon>Archaea</taxon>
        <taxon>Thermoproteota</taxon>
        <taxon>Thermoprotei</taxon>
        <taxon>Sulfolobales</taxon>
        <taxon>Sulfolobaceae</taxon>
        <taxon>Stygiolobus</taxon>
    </lineage>
</organism>
<dbReference type="RefSeq" id="WP_221289116.1">
    <property type="nucleotide sequence ID" value="NZ_AP024597.1"/>
</dbReference>
<proteinExistence type="predicted"/>
<accession>A0A8D5U508</accession>
<evidence type="ECO:0000256" key="1">
    <source>
        <dbReference type="SAM" id="Phobius"/>
    </source>
</evidence>
<reference evidence="3 4" key="1">
    <citation type="submission" date="2021-04" db="EMBL/GenBank/DDBJ databases">
        <title>Complete genome sequence of Stygiolobus sp. KN-1.</title>
        <authorList>
            <person name="Nakamura K."/>
            <person name="Sakai H."/>
            <person name="Kurosawa N."/>
        </authorList>
    </citation>
    <scope>NUCLEOTIDE SEQUENCE [LARGE SCALE GENOMIC DNA]</scope>
    <source>
        <strain evidence="3 4">KN-1</strain>
    </source>
</reference>
<keyword evidence="1" id="KW-1133">Transmembrane helix</keyword>
<dbReference type="GeneID" id="66162101"/>
<dbReference type="Proteomes" id="UP000825123">
    <property type="component" value="Chromosome"/>
</dbReference>
<dbReference type="EMBL" id="AP024597">
    <property type="protein sequence ID" value="BCU69054.1"/>
    <property type="molecule type" value="Genomic_DNA"/>
</dbReference>
<keyword evidence="1" id="KW-0472">Membrane</keyword>
<sequence length="328" mass="37521">MNDRNVEPLVTIVIPTLNSAKTIENTLMSIDKLDYSNFEIIVVDGNSTDGTLDIVKRFTSKYNIRIIIESRRGRGVAYNRGILEARGKYVAFLDSDAMIATPGWVRNAVNIMEKDNKVGVVFTKVFSPPESKFIQKVIDTYLCKGFTTANGAIYRRDAVLKVGGFNENMNYMQEDELLFKLKRAGYTYYVNYEDKIYHFHRESIRAYVKQNMEAAEGAKLYNYYTGEKWIIKDSISRVAIFLLSVIVIAIAIFLHYFIILSLILLLSYLGLYLKVNKETCSQYKFSKYTILSPFMIYISIVSYSISFLFKKPRVSKDGAKSTAVNTTV</sequence>
<dbReference type="KEGG" id="csty:KN1_03510"/>
<dbReference type="InterPro" id="IPR001173">
    <property type="entry name" value="Glyco_trans_2-like"/>
</dbReference>
<dbReference type="PANTHER" id="PTHR43685">
    <property type="entry name" value="GLYCOSYLTRANSFERASE"/>
    <property type="match status" value="1"/>
</dbReference>